<evidence type="ECO:0000259" key="1">
    <source>
        <dbReference type="PROSITE" id="PS50234"/>
    </source>
</evidence>
<feature type="domain" description="VWFA" evidence="1">
    <location>
        <begin position="1"/>
        <end position="93"/>
    </location>
</feature>
<dbReference type="InterPro" id="IPR002035">
    <property type="entry name" value="VWF_A"/>
</dbReference>
<dbReference type="InterPro" id="IPR056590">
    <property type="entry name" value="Mua-3/Mup-4_EGF"/>
</dbReference>
<dbReference type="Gene3D" id="3.40.50.410">
    <property type="entry name" value="von Willebrand factor, type A domain"/>
    <property type="match status" value="1"/>
</dbReference>
<keyword evidence="3" id="KW-1185">Reference proteome</keyword>
<accession>A0A183DFD1</accession>
<dbReference type="Pfam" id="PF23427">
    <property type="entry name" value="EGF_4"/>
    <property type="match status" value="1"/>
</dbReference>
<dbReference type="InterPro" id="IPR050525">
    <property type="entry name" value="ECM_Assembly_Org"/>
</dbReference>
<gene>
    <name evidence="2" type="ORF">GPUH_LOCUS7424</name>
</gene>
<dbReference type="EMBL" id="UYRT01019204">
    <property type="protein sequence ID" value="VDK58293.1"/>
    <property type="molecule type" value="Genomic_DNA"/>
</dbReference>
<name>A0A183DFD1_9BILA</name>
<dbReference type="Proteomes" id="UP000271098">
    <property type="component" value="Unassembled WGS sequence"/>
</dbReference>
<protein>
    <submittedName>
        <fullName evidence="4">VWFA domain-containing protein</fullName>
    </submittedName>
</protein>
<evidence type="ECO:0000313" key="3">
    <source>
        <dbReference type="Proteomes" id="UP000271098"/>
    </source>
</evidence>
<organism evidence="4">
    <name type="scientific">Gongylonema pulchrum</name>
    <dbReference type="NCBI Taxonomy" id="637853"/>
    <lineage>
        <taxon>Eukaryota</taxon>
        <taxon>Metazoa</taxon>
        <taxon>Ecdysozoa</taxon>
        <taxon>Nematoda</taxon>
        <taxon>Chromadorea</taxon>
        <taxon>Rhabditida</taxon>
        <taxon>Spirurina</taxon>
        <taxon>Spiruromorpha</taxon>
        <taxon>Spiruroidea</taxon>
        <taxon>Gongylonematidae</taxon>
        <taxon>Gongylonema</taxon>
    </lineage>
</organism>
<reference evidence="4" key="1">
    <citation type="submission" date="2016-06" db="UniProtKB">
        <authorList>
            <consortium name="WormBaseParasite"/>
        </authorList>
    </citation>
    <scope>IDENTIFICATION</scope>
</reference>
<dbReference type="PROSITE" id="PS50234">
    <property type="entry name" value="VWFA"/>
    <property type="match status" value="1"/>
</dbReference>
<dbReference type="InterPro" id="IPR057353">
    <property type="entry name" value="TNFR_nem"/>
</dbReference>
<dbReference type="PANTHER" id="PTHR24020">
    <property type="entry name" value="COLLAGEN ALPHA"/>
    <property type="match status" value="1"/>
</dbReference>
<dbReference type="Pfam" id="PF25314">
    <property type="entry name" value="TNFR_nem"/>
    <property type="match status" value="1"/>
</dbReference>
<dbReference type="PANTHER" id="PTHR24020:SF87">
    <property type="entry name" value="COLLAGEN ALPHA-1(VI) CHAIN-LIKE"/>
    <property type="match status" value="1"/>
</dbReference>
<dbReference type="Pfam" id="PF00092">
    <property type="entry name" value="VWA"/>
    <property type="match status" value="1"/>
</dbReference>
<dbReference type="InterPro" id="IPR036465">
    <property type="entry name" value="vWFA_dom_sf"/>
</dbReference>
<evidence type="ECO:0000313" key="2">
    <source>
        <dbReference type="EMBL" id="VDK58293.1"/>
    </source>
</evidence>
<proteinExistence type="predicted"/>
<evidence type="ECO:0000313" key="4">
    <source>
        <dbReference type="WBParaSite" id="GPUH_0000743101-mRNA-1"/>
    </source>
</evidence>
<dbReference type="WBParaSite" id="GPUH_0000743101-mRNA-1">
    <property type="protein sequence ID" value="GPUH_0000743101-mRNA-1"/>
    <property type="gene ID" value="GPUH_0000743101"/>
</dbReference>
<dbReference type="SUPFAM" id="SSF53300">
    <property type="entry name" value="vWA-like"/>
    <property type="match status" value="1"/>
</dbReference>
<dbReference type="OrthoDB" id="18894at2759"/>
<dbReference type="AlphaFoldDB" id="A0A183DFD1"/>
<sequence length="203" mass="22399">MVMEGFSERRGARTQGDDVARVAIVITDGRSQDNVTEPAKVARDLHINMFSVGVTDHVLASELESIAGSPSRWFYVDRFKDLDTRLRSLIQKAACPSPEPKPRPPGGCNPTTQTGCDRALNEICVQTGGTTRCLCPENFQRHPSTRRCGGNQCNPELPTSCPHPEVCMVTPFSNHLCVCPKSFSRDLRSGVCCKFHLQSFFSL</sequence>
<reference evidence="2 3" key="2">
    <citation type="submission" date="2018-11" db="EMBL/GenBank/DDBJ databases">
        <authorList>
            <consortium name="Pathogen Informatics"/>
        </authorList>
    </citation>
    <scope>NUCLEOTIDE SEQUENCE [LARGE SCALE GENOMIC DNA]</scope>
</reference>